<dbReference type="EMBL" id="KN833924">
    <property type="protein sequence ID" value="KIK14740.1"/>
    <property type="molecule type" value="Genomic_DNA"/>
</dbReference>
<dbReference type="HOGENOM" id="CLU_2794892_0_0_1"/>
<keyword evidence="2" id="KW-1185">Reference proteome</keyword>
<proteinExistence type="predicted"/>
<reference evidence="1 2" key="1">
    <citation type="submission" date="2014-04" db="EMBL/GenBank/DDBJ databases">
        <authorList>
            <consortium name="DOE Joint Genome Institute"/>
            <person name="Kuo A."/>
            <person name="Kohler A."/>
            <person name="Costa M.D."/>
            <person name="Nagy L.G."/>
            <person name="Floudas D."/>
            <person name="Copeland A."/>
            <person name="Barry K.W."/>
            <person name="Cichocki N."/>
            <person name="Veneault-Fourrey C."/>
            <person name="LaButti K."/>
            <person name="Lindquist E.A."/>
            <person name="Lipzen A."/>
            <person name="Lundell T."/>
            <person name="Morin E."/>
            <person name="Murat C."/>
            <person name="Sun H."/>
            <person name="Tunlid A."/>
            <person name="Henrissat B."/>
            <person name="Grigoriev I.V."/>
            <person name="Hibbett D.S."/>
            <person name="Martin F."/>
            <person name="Nordberg H.P."/>
            <person name="Cantor M.N."/>
            <person name="Hua S.X."/>
        </authorList>
    </citation>
    <scope>NUCLEOTIDE SEQUENCE [LARGE SCALE GENOMIC DNA]</scope>
    <source>
        <strain evidence="1 2">441</strain>
    </source>
</reference>
<gene>
    <name evidence="1" type="ORF">PISMIDRAFT_17063</name>
</gene>
<evidence type="ECO:0000313" key="1">
    <source>
        <dbReference type="EMBL" id="KIK14740.1"/>
    </source>
</evidence>
<dbReference type="AlphaFoldDB" id="A0A0C9XR28"/>
<sequence>MVTAHDHLMCSGLYLGNPSISASKVIPSPSAPTSVDDEAMVNCDLKPDVPISQPNEPADRICRILSSH</sequence>
<reference evidence="2" key="2">
    <citation type="submission" date="2015-01" db="EMBL/GenBank/DDBJ databases">
        <title>Evolutionary Origins and Diversification of the Mycorrhizal Mutualists.</title>
        <authorList>
            <consortium name="DOE Joint Genome Institute"/>
            <consortium name="Mycorrhizal Genomics Consortium"/>
            <person name="Kohler A."/>
            <person name="Kuo A."/>
            <person name="Nagy L.G."/>
            <person name="Floudas D."/>
            <person name="Copeland A."/>
            <person name="Barry K.W."/>
            <person name="Cichocki N."/>
            <person name="Veneault-Fourrey C."/>
            <person name="LaButti K."/>
            <person name="Lindquist E.A."/>
            <person name="Lipzen A."/>
            <person name="Lundell T."/>
            <person name="Morin E."/>
            <person name="Murat C."/>
            <person name="Riley R."/>
            <person name="Ohm R."/>
            <person name="Sun H."/>
            <person name="Tunlid A."/>
            <person name="Henrissat B."/>
            <person name="Grigoriev I.V."/>
            <person name="Hibbett D.S."/>
            <person name="Martin F."/>
        </authorList>
    </citation>
    <scope>NUCLEOTIDE SEQUENCE [LARGE SCALE GENOMIC DNA]</scope>
    <source>
        <strain evidence="2">441</strain>
    </source>
</reference>
<organism evidence="1 2">
    <name type="scientific">Pisolithus microcarpus 441</name>
    <dbReference type="NCBI Taxonomy" id="765257"/>
    <lineage>
        <taxon>Eukaryota</taxon>
        <taxon>Fungi</taxon>
        <taxon>Dikarya</taxon>
        <taxon>Basidiomycota</taxon>
        <taxon>Agaricomycotina</taxon>
        <taxon>Agaricomycetes</taxon>
        <taxon>Agaricomycetidae</taxon>
        <taxon>Boletales</taxon>
        <taxon>Sclerodermatineae</taxon>
        <taxon>Pisolithaceae</taxon>
        <taxon>Pisolithus</taxon>
    </lineage>
</organism>
<dbReference type="Proteomes" id="UP000054018">
    <property type="component" value="Unassembled WGS sequence"/>
</dbReference>
<protein>
    <submittedName>
        <fullName evidence="1">Uncharacterized protein</fullName>
    </submittedName>
</protein>
<accession>A0A0C9XR28</accession>
<name>A0A0C9XR28_9AGAM</name>
<evidence type="ECO:0000313" key="2">
    <source>
        <dbReference type="Proteomes" id="UP000054018"/>
    </source>
</evidence>